<evidence type="ECO:0000313" key="3">
    <source>
        <dbReference type="Proteomes" id="UP000077428"/>
    </source>
</evidence>
<gene>
    <name evidence="2" type="ORF">MBORA_11300</name>
</gene>
<dbReference type="Proteomes" id="UP000077428">
    <property type="component" value="Unassembled WGS sequence"/>
</dbReference>
<dbReference type="AlphaFoldDB" id="A0A166C9R0"/>
<protein>
    <submittedName>
        <fullName evidence="2">Uncharacterized protein</fullName>
    </submittedName>
</protein>
<keyword evidence="1" id="KW-0472">Membrane</keyword>
<keyword evidence="1" id="KW-1133">Transmembrane helix</keyword>
<feature type="transmembrane region" description="Helical" evidence="1">
    <location>
        <begin position="6"/>
        <end position="27"/>
    </location>
</feature>
<evidence type="ECO:0000256" key="1">
    <source>
        <dbReference type="SAM" id="Phobius"/>
    </source>
</evidence>
<organism evidence="2 3">
    <name type="scientific">Methanobrevibacter oralis</name>
    <dbReference type="NCBI Taxonomy" id="66851"/>
    <lineage>
        <taxon>Archaea</taxon>
        <taxon>Methanobacteriati</taxon>
        <taxon>Methanobacteriota</taxon>
        <taxon>Methanomada group</taxon>
        <taxon>Methanobacteria</taxon>
        <taxon>Methanobacteriales</taxon>
        <taxon>Methanobacteriaceae</taxon>
        <taxon>Methanobrevibacter</taxon>
    </lineage>
</organism>
<sequence length="64" mass="6995">MYVTIAFPFLVVAFLFKPIVFVLNLTIIPSGIIPSKSPVPLVELYLVNEASIVISSPGWAFEGE</sequence>
<accession>A0A166C9R0</accession>
<keyword evidence="3" id="KW-1185">Reference proteome</keyword>
<comment type="caution">
    <text evidence="2">The sequence shown here is derived from an EMBL/GenBank/DDBJ whole genome shotgun (WGS) entry which is preliminary data.</text>
</comment>
<keyword evidence="1" id="KW-0812">Transmembrane</keyword>
<reference evidence="3" key="1">
    <citation type="journal article" date="2016" name="Genome Announc.">
        <title>Draft Genome Sequences of Methanobrevibacter curvatus DSM11111, Methanobrevibacter cuticularis DSM11139, Methanobrevibacter filiformis DSM11501, and Methanobrevibacter oralis DSM7256.</title>
        <authorList>
            <person name="Poehlein A."/>
            <person name="Seedorf H."/>
        </authorList>
    </citation>
    <scope>NUCLEOTIDE SEQUENCE [LARGE SCALE GENOMIC DNA]</scope>
    <source>
        <strain evidence="3">DSM 7256 / JCM 30027 / ZR</strain>
    </source>
</reference>
<name>A0A166C9R0_METOA</name>
<evidence type="ECO:0000313" key="2">
    <source>
        <dbReference type="EMBL" id="KZX12517.1"/>
    </source>
</evidence>
<dbReference type="EMBL" id="LWMU01000069">
    <property type="protein sequence ID" value="KZX12517.1"/>
    <property type="molecule type" value="Genomic_DNA"/>
</dbReference>
<proteinExistence type="predicted"/>